<dbReference type="PANTHER" id="PTHR32448">
    <property type="entry name" value="OS08G0158400 PROTEIN"/>
    <property type="match status" value="1"/>
</dbReference>
<evidence type="ECO:0000313" key="1">
    <source>
        <dbReference type="EMBL" id="MED6114965.1"/>
    </source>
</evidence>
<dbReference type="Gene3D" id="3.40.462.20">
    <property type="match status" value="1"/>
</dbReference>
<gene>
    <name evidence="1" type="ORF">PIB30_085562</name>
</gene>
<reference evidence="1 2" key="1">
    <citation type="journal article" date="2023" name="Plants (Basel)">
        <title>Bridging the Gap: Combining Genomics and Transcriptomics Approaches to Understand Stylosanthes scabra, an Orphan Legume from the Brazilian Caatinga.</title>
        <authorList>
            <person name="Ferreira-Neto J.R.C."/>
            <person name="da Silva M.D."/>
            <person name="Binneck E."/>
            <person name="de Melo N.F."/>
            <person name="da Silva R.H."/>
            <person name="de Melo A.L.T.M."/>
            <person name="Pandolfi V."/>
            <person name="Bustamante F.O."/>
            <person name="Brasileiro-Vidal A.C."/>
            <person name="Benko-Iseppon A.M."/>
        </authorList>
    </citation>
    <scope>NUCLEOTIDE SEQUENCE [LARGE SCALE GENOMIC DNA]</scope>
    <source>
        <tissue evidence="1">Leaves</tissue>
    </source>
</reference>
<accession>A0ABU6QTF4</accession>
<keyword evidence="2" id="KW-1185">Reference proteome</keyword>
<name>A0ABU6QTF4_9FABA</name>
<protein>
    <submittedName>
        <fullName evidence="1">Uncharacterized protein</fullName>
    </submittedName>
</protein>
<evidence type="ECO:0000313" key="2">
    <source>
        <dbReference type="Proteomes" id="UP001341840"/>
    </source>
</evidence>
<dbReference type="EMBL" id="JASCZI010001432">
    <property type="protein sequence ID" value="MED6114965.1"/>
    <property type="molecule type" value="Genomic_DNA"/>
</dbReference>
<dbReference type="Proteomes" id="UP001341840">
    <property type="component" value="Unassembled WGS sequence"/>
</dbReference>
<organism evidence="1 2">
    <name type="scientific">Stylosanthes scabra</name>
    <dbReference type="NCBI Taxonomy" id="79078"/>
    <lineage>
        <taxon>Eukaryota</taxon>
        <taxon>Viridiplantae</taxon>
        <taxon>Streptophyta</taxon>
        <taxon>Embryophyta</taxon>
        <taxon>Tracheophyta</taxon>
        <taxon>Spermatophyta</taxon>
        <taxon>Magnoliopsida</taxon>
        <taxon>eudicotyledons</taxon>
        <taxon>Gunneridae</taxon>
        <taxon>Pentapetalae</taxon>
        <taxon>rosids</taxon>
        <taxon>fabids</taxon>
        <taxon>Fabales</taxon>
        <taxon>Fabaceae</taxon>
        <taxon>Papilionoideae</taxon>
        <taxon>50 kb inversion clade</taxon>
        <taxon>dalbergioids sensu lato</taxon>
        <taxon>Dalbergieae</taxon>
        <taxon>Pterocarpus clade</taxon>
        <taxon>Stylosanthes</taxon>
    </lineage>
</organism>
<comment type="caution">
    <text evidence="1">The sequence shown here is derived from an EMBL/GenBank/DDBJ whole genome shotgun (WGS) entry which is preliminary data.</text>
</comment>
<sequence>METFLAWRGCNESKKLKSLYQMRQEKEGEKYGVGDKKLILRTRNLDDGGSEIFTKWQTVAPKLPAELFLHAVLGVSDSASRVGNRTVVFSFTGLYLGTAEKLLPLMQESFAEFGLQRSNLTEMSWIQSVLYLAGFSVDQSLEVLLNRNITSPSYKTKSDYVTELISSTGLEGLWEMLVLEESPNMILTPYGGIMSEIPESAIPFPHREGVLYGIQYSASWDSNEDATKHIKWIRTLYDYLAPYVSKLPRRAYLNYGDLDNDK</sequence>
<proteinExistence type="predicted"/>